<dbReference type="AlphaFoldDB" id="A0A7R9MGQ8"/>
<dbReference type="EMBL" id="CAJPVJ010018335">
    <property type="protein sequence ID" value="CAG2176931.1"/>
    <property type="molecule type" value="Genomic_DNA"/>
</dbReference>
<evidence type="ECO:0000256" key="10">
    <source>
        <dbReference type="SAM" id="MobiDB-lite"/>
    </source>
</evidence>
<evidence type="ECO:0000256" key="2">
    <source>
        <dbReference type="ARBA" id="ARBA00006301"/>
    </source>
</evidence>
<evidence type="ECO:0000256" key="1">
    <source>
        <dbReference type="ARBA" id="ARBA00004604"/>
    </source>
</evidence>
<comment type="similarity">
    <text evidence="2 9">Belongs to the methyltransferase superfamily. RRP8 family.</text>
</comment>
<evidence type="ECO:0000256" key="7">
    <source>
        <dbReference type="ARBA" id="ARBA00022691"/>
    </source>
</evidence>
<evidence type="ECO:0000256" key="9">
    <source>
        <dbReference type="RuleBase" id="RU365074"/>
    </source>
</evidence>
<dbReference type="InterPro" id="IPR029063">
    <property type="entry name" value="SAM-dependent_MTases_sf"/>
</dbReference>
<dbReference type="InterPro" id="IPR042036">
    <property type="entry name" value="RRP8_N"/>
</dbReference>
<dbReference type="GO" id="GO:0032259">
    <property type="term" value="P:methylation"/>
    <property type="evidence" value="ECO:0007669"/>
    <property type="project" value="UniProtKB-KW"/>
</dbReference>
<accession>A0A7R9MGQ8</accession>
<keyword evidence="7 9" id="KW-0949">S-adenosyl-L-methionine</keyword>
<comment type="function">
    <text evidence="9">Probable methyltransferase required to silence rDNA.</text>
</comment>
<sequence>MKTKNKNTFSAKESKRLKRLLARNATEKPTKAVKSRPQDRSQALAARSRARLSYSRFRAQNEFLYSHSSSEANDFFSEDSFREYHAVYEKIADKWPQKPINHTLTSETSGRLVVADIGCGSRAQLRDAFPSHFVHSFDLVADSPHVTAADMCSLPLDADSCDVAVFCLSLMATNLAHALSEANRVLKAGARLIIVEVASRFQPITEQQFARQMTQHFGFKLREQRHLSSDNFFVFFEFQKTAKCSQSLPQITLKSCAFKKR</sequence>
<dbReference type="PANTHER" id="PTHR12787:SF0">
    <property type="entry name" value="RIBOSOMAL RNA-PROCESSING PROTEIN 8"/>
    <property type="match status" value="1"/>
</dbReference>
<feature type="region of interest" description="Disordered" evidence="10">
    <location>
        <begin position="21"/>
        <end position="43"/>
    </location>
</feature>
<evidence type="ECO:0000256" key="5">
    <source>
        <dbReference type="ARBA" id="ARBA00022603"/>
    </source>
</evidence>
<proteinExistence type="inferred from homology"/>
<dbReference type="Pfam" id="PF05148">
    <property type="entry name" value="Methyltransf_8"/>
    <property type="match status" value="1"/>
</dbReference>
<dbReference type="Gene3D" id="1.10.10.2150">
    <property type="entry name" value="Ribosomal RNA-processing protein 8, N-terminal domain"/>
    <property type="match status" value="1"/>
</dbReference>
<evidence type="ECO:0000256" key="8">
    <source>
        <dbReference type="ARBA" id="ARBA00023242"/>
    </source>
</evidence>
<comment type="subcellular location">
    <subcellularLocation>
        <location evidence="1 9">Nucleus</location>
        <location evidence="1 9">Nucleolus</location>
    </subcellularLocation>
</comment>
<dbReference type="EC" id="2.1.1.-" evidence="9"/>
<keyword evidence="5 9" id="KW-0489">Methyltransferase</keyword>
<keyword evidence="8 9" id="KW-0539">Nucleus</keyword>
<evidence type="ECO:0000256" key="6">
    <source>
        <dbReference type="ARBA" id="ARBA00022679"/>
    </source>
</evidence>
<dbReference type="OrthoDB" id="10258825at2759"/>
<keyword evidence="12" id="KW-1185">Reference proteome</keyword>
<dbReference type="CDD" id="cd02440">
    <property type="entry name" value="AdoMet_MTases"/>
    <property type="match status" value="1"/>
</dbReference>
<keyword evidence="6 9" id="KW-0808">Transferase</keyword>
<evidence type="ECO:0000313" key="12">
    <source>
        <dbReference type="Proteomes" id="UP000728032"/>
    </source>
</evidence>
<dbReference type="GO" id="GO:0006364">
    <property type="term" value="P:rRNA processing"/>
    <property type="evidence" value="ECO:0007669"/>
    <property type="project" value="UniProtKB-UniRule"/>
</dbReference>
<name>A0A7R9MGQ8_9ACAR</name>
<dbReference type="GO" id="GO:0005730">
    <property type="term" value="C:nucleolus"/>
    <property type="evidence" value="ECO:0007669"/>
    <property type="project" value="UniProtKB-SubCell"/>
</dbReference>
<dbReference type="Proteomes" id="UP000728032">
    <property type="component" value="Unassembled WGS sequence"/>
</dbReference>
<organism evidence="11">
    <name type="scientific">Oppiella nova</name>
    <dbReference type="NCBI Taxonomy" id="334625"/>
    <lineage>
        <taxon>Eukaryota</taxon>
        <taxon>Metazoa</taxon>
        <taxon>Ecdysozoa</taxon>
        <taxon>Arthropoda</taxon>
        <taxon>Chelicerata</taxon>
        <taxon>Arachnida</taxon>
        <taxon>Acari</taxon>
        <taxon>Acariformes</taxon>
        <taxon>Sarcoptiformes</taxon>
        <taxon>Oribatida</taxon>
        <taxon>Brachypylina</taxon>
        <taxon>Oppioidea</taxon>
        <taxon>Oppiidae</taxon>
        <taxon>Oppiella</taxon>
    </lineage>
</organism>
<dbReference type="PANTHER" id="PTHR12787">
    <property type="entry name" value="RIBOSOMAL RNA-PROCESSING PROTEIN 8"/>
    <property type="match status" value="1"/>
</dbReference>
<evidence type="ECO:0000313" key="11">
    <source>
        <dbReference type="EMBL" id="CAD7659769.1"/>
    </source>
</evidence>
<gene>
    <name evidence="11" type="ORF">ONB1V03_LOCUS16364</name>
</gene>
<reference evidence="11" key="1">
    <citation type="submission" date="2020-11" db="EMBL/GenBank/DDBJ databases">
        <authorList>
            <person name="Tran Van P."/>
        </authorList>
    </citation>
    <scope>NUCLEOTIDE SEQUENCE</scope>
</reference>
<dbReference type="Gene3D" id="3.40.50.150">
    <property type="entry name" value="Vaccinia Virus protein VP39"/>
    <property type="match status" value="1"/>
</dbReference>
<dbReference type="InterPro" id="IPR007823">
    <property type="entry name" value="RRP8"/>
</dbReference>
<dbReference type="GO" id="GO:0008168">
    <property type="term" value="F:methyltransferase activity"/>
    <property type="evidence" value="ECO:0007669"/>
    <property type="project" value="UniProtKB-KW"/>
</dbReference>
<evidence type="ECO:0000256" key="4">
    <source>
        <dbReference type="ARBA" id="ARBA00022552"/>
    </source>
</evidence>
<dbReference type="SUPFAM" id="SSF53335">
    <property type="entry name" value="S-adenosyl-L-methionine-dependent methyltransferases"/>
    <property type="match status" value="1"/>
</dbReference>
<keyword evidence="4 9" id="KW-0698">rRNA processing</keyword>
<dbReference type="EMBL" id="OC933160">
    <property type="protein sequence ID" value="CAD7659769.1"/>
    <property type="molecule type" value="Genomic_DNA"/>
</dbReference>
<evidence type="ECO:0000256" key="3">
    <source>
        <dbReference type="ARBA" id="ARBA00020203"/>
    </source>
</evidence>
<protein>
    <recommendedName>
        <fullName evidence="3 9">Ribosomal RNA-processing protein 8</fullName>
        <ecNumber evidence="9">2.1.1.-</ecNumber>
    </recommendedName>
</protein>